<organism evidence="1 2">
    <name type="scientific">Eumeta variegata</name>
    <name type="common">Bagworm moth</name>
    <name type="synonym">Eumeta japonica</name>
    <dbReference type="NCBI Taxonomy" id="151549"/>
    <lineage>
        <taxon>Eukaryota</taxon>
        <taxon>Metazoa</taxon>
        <taxon>Ecdysozoa</taxon>
        <taxon>Arthropoda</taxon>
        <taxon>Hexapoda</taxon>
        <taxon>Insecta</taxon>
        <taxon>Pterygota</taxon>
        <taxon>Neoptera</taxon>
        <taxon>Endopterygota</taxon>
        <taxon>Lepidoptera</taxon>
        <taxon>Glossata</taxon>
        <taxon>Ditrysia</taxon>
        <taxon>Tineoidea</taxon>
        <taxon>Psychidae</taxon>
        <taxon>Oiketicinae</taxon>
        <taxon>Eumeta</taxon>
    </lineage>
</organism>
<dbReference type="PANTHER" id="PTHR46060:SF1">
    <property type="entry name" value="MARINER MOS1 TRANSPOSASE-LIKE PROTEIN"/>
    <property type="match status" value="1"/>
</dbReference>
<reference evidence="1 2" key="1">
    <citation type="journal article" date="2019" name="Commun. Biol.">
        <title>The bagworm genome reveals a unique fibroin gene that provides high tensile strength.</title>
        <authorList>
            <person name="Kono N."/>
            <person name="Nakamura H."/>
            <person name="Ohtoshi R."/>
            <person name="Tomita M."/>
            <person name="Numata K."/>
            <person name="Arakawa K."/>
        </authorList>
    </citation>
    <scope>NUCLEOTIDE SEQUENCE [LARGE SCALE GENOMIC DNA]</scope>
</reference>
<protein>
    <submittedName>
        <fullName evidence="1">Mariner Mos1 transposase</fullName>
    </submittedName>
</protein>
<dbReference type="OrthoDB" id="616263at2759"/>
<evidence type="ECO:0000313" key="2">
    <source>
        <dbReference type="Proteomes" id="UP000299102"/>
    </source>
</evidence>
<dbReference type="AlphaFoldDB" id="A0A4C1WQR8"/>
<dbReference type="Gene3D" id="3.30.420.10">
    <property type="entry name" value="Ribonuclease H-like superfamily/Ribonuclease H"/>
    <property type="match status" value="1"/>
</dbReference>
<accession>A0A4C1WQR8</accession>
<dbReference type="PANTHER" id="PTHR46060">
    <property type="entry name" value="MARINER MOS1 TRANSPOSASE-LIKE PROTEIN"/>
    <property type="match status" value="1"/>
</dbReference>
<name>A0A4C1WQR8_EUMVA</name>
<comment type="caution">
    <text evidence="1">The sequence shown here is derived from an EMBL/GenBank/DDBJ whole genome shotgun (WGS) entry which is preliminary data.</text>
</comment>
<dbReference type="EMBL" id="BGZK01000632">
    <property type="protein sequence ID" value="GBP53718.1"/>
    <property type="molecule type" value="Genomic_DNA"/>
</dbReference>
<dbReference type="Proteomes" id="UP000299102">
    <property type="component" value="Unassembled WGS sequence"/>
</dbReference>
<gene>
    <name evidence="1" type="ORF">EVAR_39872_1</name>
</gene>
<sequence length="237" mass="27282">MVRGCKRLILKDHIPALQNRPARNVRSDLNNLSQKLFQINLSMLSVSTSLTKLADIHQCLEHPFQGFPLIREDVLVFLDGRKVHEDAQNSKPPKVIVDEDVIATDTTLLLQRQFATLFNLPVSATRSRIGHCLYDSRRQREKGGLLLISLIVKRNKLYVNAMMACILTAVAIKDYLKTLDWEVLPHPSYSPDVAPSHYHLFRSMAHALSEQRFTSYEDTRNWVDSWIASKNKKFFRL</sequence>
<proteinExistence type="predicted"/>
<evidence type="ECO:0000313" key="1">
    <source>
        <dbReference type="EMBL" id="GBP53718.1"/>
    </source>
</evidence>
<dbReference type="InterPro" id="IPR036397">
    <property type="entry name" value="RNaseH_sf"/>
</dbReference>
<keyword evidence="2" id="KW-1185">Reference proteome</keyword>
<dbReference type="STRING" id="151549.A0A4C1WQR8"/>
<dbReference type="GO" id="GO:0003676">
    <property type="term" value="F:nucleic acid binding"/>
    <property type="evidence" value="ECO:0007669"/>
    <property type="project" value="InterPro"/>
</dbReference>
<dbReference type="InterPro" id="IPR052709">
    <property type="entry name" value="Transposase-MT_Hybrid"/>
</dbReference>